<feature type="transmembrane region" description="Helical" evidence="7">
    <location>
        <begin position="405"/>
        <end position="428"/>
    </location>
</feature>
<feature type="transmembrane region" description="Helical" evidence="7">
    <location>
        <begin position="492"/>
        <end position="512"/>
    </location>
</feature>
<proteinExistence type="predicted"/>
<organism evidence="9 10">
    <name type="scientific">Zymoseptoria brevis</name>
    <dbReference type="NCBI Taxonomy" id="1047168"/>
    <lineage>
        <taxon>Eukaryota</taxon>
        <taxon>Fungi</taxon>
        <taxon>Dikarya</taxon>
        <taxon>Ascomycota</taxon>
        <taxon>Pezizomycotina</taxon>
        <taxon>Dothideomycetes</taxon>
        <taxon>Dothideomycetidae</taxon>
        <taxon>Mycosphaerellales</taxon>
        <taxon>Mycosphaerellaceae</taxon>
        <taxon>Zymoseptoria</taxon>
    </lineage>
</organism>
<feature type="transmembrane region" description="Helical" evidence="7">
    <location>
        <begin position="315"/>
        <end position="343"/>
    </location>
</feature>
<dbReference type="Pfam" id="PF00324">
    <property type="entry name" value="AA_permease"/>
    <property type="match status" value="1"/>
</dbReference>
<dbReference type="AlphaFoldDB" id="A0A0F4GHP5"/>
<dbReference type="GO" id="GO:0015171">
    <property type="term" value="F:amino acid transmembrane transporter activity"/>
    <property type="evidence" value="ECO:0007669"/>
    <property type="project" value="TreeGrafter"/>
</dbReference>
<evidence type="ECO:0000256" key="5">
    <source>
        <dbReference type="ARBA" id="ARBA00022989"/>
    </source>
</evidence>
<keyword evidence="3 7" id="KW-0812">Transmembrane</keyword>
<dbReference type="OrthoDB" id="3900342at2759"/>
<dbReference type="PIRSF" id="PIRSF006060">
    <property type="entry name" value="AA_transporter"/>
    <property type="match status" value="1"/>
</dbReference>
<dbReference type="PROSITE" id="PS00218">
    <property type="entry name" value="AMINO_ACID_PERMEASE_1"/>
    <property type="match status" value="1"/>
</dbReference>
<feature type="transmembrane region" description="Helical" evidence="7">
    <location>
        <begin position="235"/>
        <end position="255"/>
    </location>
</feature>
<evidence type="ECO:0000256" key="3">
    <source>
        <dbReference type="ARBA" id="ARBA00022692"/>
    </source>
</evidence>
<dbReference type="PANTHER" id="PTHR43341">
    <property type="entry name" value="AMINO ACID PERMEASE"/>
    <property type="match status" value="1"/>
</dbReference>
<keyword evidence="10" id="KW-1185">Reference proteome</keyword>
<dbReference type="Gene3D" id="1.20.1740.10">
    <property type="entry name" value="Amino acid/polyamine transporter I"/>
    <property type="match status" value="1"/>
</dbReference>
<dbReference type="InterPro" id="IPR050524">
    <property type="entry name" value="APC_YAT"/>
</dbReference>
<evidence type="ECO:0000256" key="6">
    <source>
        <dbReference type="ARBA" id="ARBA00023136"/>
    </source>
</evidence>
<name>A0A0F4GHP5_9PEZI</name>
<dbReference type="FunFam" id="1.20.1740.10:FF:000001">
    <property type="entry name" value="Amino acid permease"/>
    <property type="match status" value="1"/>
</dbReference>
<keyword evidence="4" id="KW-0029">Amino-acid transport</keyword>
<evidence type="ECO:0000256" key="1">
    <source>
        <dbReference type="ARBA" id="ARBA00004141"/>
    </source>
</evidence>
<evidence type="ECO:0000313" key="10">
    <source>
        <dbReference type="Proteomes" id="UP000033647"/>
    </source>
</evidence>
<keyword evidence="2" id="KW-0813">Transport</keyword>
<keyword evidence="5 7" id="KW-1133">Transmembrane helix</keyword>
<comment type="subcellular location">
    <subcellularLocation>
        <location evidence="1">Membrane</location>
        <topology evidence="1">Multi-pass membrane protein</topology>
    </subcellularLocation>
</comment>
<protein>
    <submittedName>
        <fullName evidence="9">Amino-acid permease like protein</fullName>
    </submittedName>
</protein>
<feature type="transmembrane region" description="Helical" evidence="7">
    <location>
        <begin position="449"/>
        <end position="472"/>
    </location>
</feature>
<comment type="caution">
    <text evidence="9">The sequence shown here is derived from an EMBL/GenBank/DDBJ whole genome shotgun (WGS) entry which is preliminary data.</text>
</comment>
<sequence length="575" mass="63075">MSMQVESDGYDEKNANFKDHARGRQFSLQGDNADIVEGDVQNLHRGLNGFHTSMIAIGGAIGAGLFVGAGGAFAQGGPASVLIGFIIISVMIVCVMQALGELATLYPQNGAFTAYIIRFIDPSWGFAMGVIYAVSWLTVLPFELTAAGLTIDFWRPDINIGVWIAVFLTAMFVIQAFGVRAYGWTEVVLSMIKVITIIGFCIFAIIDNAGGVPTDPRGYIGFEYWQNGLAFRNGFHGFCSVFVTAAFSFAGTELVGLTAAETKNPEKQLPRAIRQTVFRIVVFYLLSLLLVGTLVRADDERLLNAGNSNTKDSIFVVAFLNAGVKGLPSVMNVVITLSVISVANSCTYGSTRTLQALAARGMLPKILAYVDKKGRPIPTILLQLAFAMLAFVNESSSSGGVLFGWLLALSAIAYFFVWGSICLAHIRFRMAWKAAGRSIDELPYKASMGVWGSYLGLLLNIVCLIASIYVGVSPITGEPFSFAVKPFFQQILAIPTIFFFYICYKIFVLIKVPEQRPMWVRISKIDVYEGLRERQKEISGPNVPDSQRKSSIVENQQRKNYTMAQRFKMVFTDLL</sequence>
<dbReference type="STRING" id="1047168.A0A0F4GHP5"/>
<feature type="transmembrane region" description="Helical" evidence="7">
    <location>
        <begin position="119"/>
        <end position="140"/>
    </location>
</feature>
<dbReference type="PANTHER" id="PTHR43341:SF1">
    <property type="entry name" value="GENERAL AMINO-ACID PERMEASE GAP1"/>
    <property type="match status" value="1"/>
</dbReference>
<feature type="transmembrane region" description="Helical" evidence="7">
    <location>
        <begin position="276"/>
        <end position="295"/>
    </location>
</feature>
<dbReference type="InterPro" id="IPR004841">
    <property type="entry name" value="AA-permease/SLC12A_dom"/>
</dbReference>
<dbReference type="EMBL" id="LAFY01000607">
    <property type="protein sequence ID" value="KJX96542.1"/>
    <property type="molecule type" value="Genomic_DNA"/>
</dbReference>
<feature type="transmembrane region" description="Helical" evidence="7">
    <location>
        <begin position="54"/>
        <end position="73"/>
    </location>
</feature>
<feature type="transmembrane region" description="Helical" evidence="7">
    <location>
        <begin position="79"/>
        <end position="99"/>
    </location>
</feature>
<dbReference type="Proteomes" id="UP000033647">
    <property type="component" value="Unassembled WGS sequence"/>
</dbReference>
<evidence type="ECO:0000256" key="7">
    <source>
        <dbReference type="SAM" id="Phobius"/>
    </source>
</evidence>
<reference evidence="9 10" key="1">
    <citation type="submission" date="2015-03" db="EMBL/GenBank/DDBJ databases">
        <title>RNA-seq based gene annotation and comparative genomics of four Zymoseptoria species reveal species-specific pathogenicity related genes and transposable element activity.</title>
        <authorList>
            <person name="Grandaubert J."/>
            <person name="Bhattacharyya A."/>
            <person name="Stukenbrock E.H."/>
        </authorList>
    </citation>
    <scope>NUCLEOTIDE SEQUENCE [LARGE SCALE GENOMIC DNA]</scope>
    <source>
        <strain evidence="9 10">Zb18110</strain>
    </source>
</reference>
<keyword evidence="6 7" id="KW-0472">Membrane</keyword>
<gene>
    <name evidence="9" type="ORF">TI39_contig615g00002</name>
</gene>
<feature type="transmembrane region" description="Helical" evidence="7">
    <location>
        <begin position="187"/>
        <end position="206"/>
    </location>
</feature>
<evidence type="ECO:0000256" key="2">
    <source>
        <dbReference type="ARBA" id="ARBA00022448"/>
    </source>
</evidence>
<evidence type="ECO:0000259" key="8">
    <source>
        <dbReference type="Pfam" id="PF00324"/>
    </source>
</evidence>
<feature type="transmembrane region" description="Helical" evidence="7">
    <location>
        <begin position="160"/>
        <end position="180"/>
    </location>
</feature>
<dbReference type="GO" id="GO:0016020">
    <property type="term" value="C:membrane"/>
    <property type="evidence" value="ECO:0007669"/>
    <property type="project" value="UniProtKB-SubCell"/>
</dbReference>
<feature type="transmembrane region" description="Helical" evidence="7">
    <location>
        <begin position="376"/>
        <end position="393"/>
    </location>
</feature>
<evidence type="ECO:0000313" key="9">
    <source>
        <dbReference type="EMBL" id="KJX96542.1"/>
    </source>
</evidence>
<evidence type="ECO:0000256" key="4">
    <source>
        <dbReference type="ARBA" id="ARBA00022970"/>
    </source>
</evidence>
<feature type="domain" description="Amino acid permease/ SLC12A" evidence="8">
    <location>
        <begin position="51"/>
        <end position="512"/>
    </location>
</feature>
<accession>A0A0F4GHP5</accession>
<dbReference type="InterPro" id="IPR004840">
    <property type="entry name" value="Amino_acid_permease_CS"/>
</dbReference>